<proteinExistence type="predicted"/>
<dbReference type="Proteomes" id="UP000198956">
    <property type="component" value="Unassembled WGS sequence"/>
</dbReference>
<keyword evidence="1" id="KW-1133">Transmembrane helix</keyword>
<dbReference type="EMBL" id="FNDE01000052">
    <property type="protein sequence ID" value="SDH75328.1"/>
    <property type="molecule type" value="Genomic_DNA"/>
</dbReference>
<organism evidence="2 3">
    <name type="scientific">Aneurinibacillus thermoaerophilus</name>
    <dbReference type="NCBI Taxonomy" id="143495"/>
    <lineage>
        <taxon>Bacteria</taxon>
        <taxon>Bacillati</taxon>
        <taxon>Bacillota</taxon>
        <taxon>Bacilli</taxon>
        <taxon>Bacillales</taxon>
        <taxon>Paenibacillaceae</taxon>
        <taxon>Aneurinibacillus group</taxon>
        <taxon>Aneurinibacillus</taxon>
    </lineage>
</organism>
<reference evidence="2 3" key="1">
    <citation type="submission" date="2016-10" db="EMBL/GenBank/DDBJ databases">
        <authorList>
            <person name="de Groot N.N."/>
        </authorList>
    </citation>
    <scope>NUCLEOTIDE SEQUENCE [LARGE SCALE GENOMIC DNA]</scope>
    <source>
        <strain evidence="2 3">L 420-91</strain>
    </source>
</reference>
<accession>A0A1G8EZM2</accession>
<protein>
    <submittedName>
        <fullName evidence="2">Uncharacterized protein</fullName>
    </submittedName>
</protein>
<evidence type="ECO:0000313" key="3">
    <source>
        <dbReference type="Proteomes" id="UP000198956"/>
    </source>
</evidence>
<gene>
    <name evidence="2" type="ORF">SAMN04489735_10524</name>
</gene>
<sequence>MDYNVIVMSGMVFLIVCLLLGAVPALFFYLRKKNVNI</sequence>
<feature type="transmembrane region" description="Helical" evidence="1">
    <location>
        <begin position="6"/>
        <end position="30"/>
    </location>
</feature>
<name>A0A1G8EZM2_ANETH</name>
<dbReference type="AlphaFoldDB" id="A0A1G8EZM2"/>
<keyword evidence="1" id="KW-0812">Transmembrane</keyword>
<evidence type="ECO:0000256" key="1">
    <source>
        <dbReference type="SAM" id="Phobius"/>
    </source>
</evidence>
<keyword evidence="1" id="KW-0472">Membrane</keyword>
<evidence type="ECO:0000313" key="2">
    <source>
        <dbReference type="EMBL" id="SDH75328.1"/>
    </source>
</evidence>